<dbReference type="GO" id="GO:0009055">
    <property type="term" value="F:electron transfer activity"/>
    <property type="evidence" value="ECO:0007669"/>
    <property type="project" value="InterPro"/>
</dbReference>
<dbReference type="Gene3D" id="1.10.760.10">
    <property type="entry name" value="Cytochrome c-like domain"/>
    <property type="match status" value="1"/>
</dbReference>
<keyword evidence="3 6" id="KW-0479">Metal-binding</keyword>
<keyword evidence="10" id="KW-1185">Reference proteome</keyword>
<dbReference type="PROSITE" id="PS51007">
    <property type="entry name" value="CYTC"/>
    <property type="match status" value="1"/>
</dbReference>
<dbReference type="PANTHER" id="PTHR11961">
    <property type="entry name" value="CYTOCHROME C"/>
    <property type="match status" value="1"/>
</dbReference>
<dbReference type="GO" id="GO:0046872">
    <property type="term" value="F:metal ion binding"/>
    <property type="evidence" value="ECO:0007669"/>
    <property type="project" value="UniProtKB-KW"/>
</dbReference>
<evidence type="ECO:0000256" key="1">
    <source>
        <dbReference type="ARBA" id="ARBA00022448"/>
    </source>
</evidence>
<dbReference type="RefSeq" id="WP_093249750.1">
    <property type="nucleotide sequence ID" value="NZ_FNQM01000002.1"/>
</dbReference>
<evidence type="ECO:0000256" key="2">
    <source>
        <dbReference type="ARBA" id="ARBA00022617"/>
    </source>
</evidence>
<evidence type="ECO:0000313" key="9">
    <source>
        <dbReference type="EMBL" id="SEA00815.1"/>
    </source>
</evidence>
<protein>
    <submittedName>
        <fullName evidence="9">Cytochrome c</fullName>
    </submittedName>
</protein>
<organism evidence="9 10">
    <name type="scientific">Rubrimonas cliftonensis</name>
    <dbReference type="NCBI Taxonomy" id="89524"/>
    <lineage>
        <taxon>Bacteria</taxon>
        <taxon>Pseudomonadati</taxon>
        <taxon>Pseudomonadota</taxon>
        <taxon>Alphaproteobacteria</taxon>
        <taxon>Rhodobacterales</taxon>
        <taxon>Paracoccaceae</taxon>
        <taxon>Rubrimonas</taxon>
    </lineage>
</organism>
<evidence type="ECO:0000256" key="7">
    <source>
        <dbReference type="SAM" id="SignalP"/>
    </source>
</evidence>
<dbReference type="InterPro" id="IPR002327">
    <property type="entry name" value="Cyt_c_1A/1B"/>
</dbReference>
<keyword evidence="2 6" id="KW-0349">Heme</keyword>
<evidence type="ECO:0000256" key="3">
    <source>
        <dbReference type="ARBA" id="ARBA00022723"/>
    </source>
</evidence>
<feature type="domain" description="Cytochrome c" evidence="8">
    <location>
        <begin position="21"/>
        <end position="139"/>
    </location>
</feature>
<keyword evidence="5 6" id="KW-0408">Iron</keyword>
<dbReference type="SUPFAM" id="SSF46626">
    <property type="entry name" value="Cytochrome c"/>
    <property type="match status" value="1"/>
</dbReference>
<feature type="signal peptide" evidence="7">
    <location>
        <begin position="1"/>
        <end position="20"/>
    </location>
</feature>
<dbReference type="Pfam" id="PF13442">
    <property type="entry name" value="Cytochrome_CBB3"/>
    <property type="match status" value="1"/>
</dbReference>
<proteinExistence type="predicted"/>
<gene>
    <name evidence="9" type="ORF">SAMN05444370_102498</name>
</gene>
<dbReference type="GO" id="GO:0020037">
    <property type="term" value="F:heme binding"/>
    <property type="evidence" value="ECO:0007669"/>
    <property type="project" value="InterPro"/>
</dbReference>
<evidence type="ECO:0000256" key="5">
    <source>
        <dbReference type="ARBA" id="ARBA00023004"/>
    </source>
</evidence>
<feature type="chain" id="PRO_5011644897" evidence="7">
    <location>
        <begin position="21"/>
        <end position="142"/>
    </location>
</feature>
<reference evidence="9 10" key="1">
    <citation type="submission" date="2016-10" db="EMBL/GenBank/DDBJ databases">
        <authorList>
            <person name="de Groot N.N."/>
        </authorList>
    </citation>
    <scope>NUCLEOTIDE SEQUENCE [LARGE SCALE GENOMIC DNA]</scope>
    <source>
        <strain evidence="9 10">DSM 15345</strain>
    </source>
</reference>
<evidence type="ECO:0000256" key="6">
    <source>
        <dbReference type="PROSITE-ProRule" id="PRU00433"/>
    </source>
</evidence>
<keyword evidence="1" id="KW-0813">Transport</keyword>
<dbReference type="InterPro" id="IPR036909">
    <property type="entry name" value="Cyt_c-like_dom_sf"/>
</dbReference>
<dbReference type="EMBL" id="FNQM01000002">
    <property type="protein sequence ID" value="SEA00815.1"/>
    <property type="molecule type" value="Genomic_DNA"/>
</dbReference>
<evidence type="ECO:0000256" key="4">
    <source>
        <dbReference type="ARBA" id="ARBA00022982"/>
    </source>
</evidence>
<name>A0A1H3XMX6_9RHOB</name>
<dbReference type="Proteomes" id="UP000198703">
    <property type="component" value="Unassembled WGS sequence"/>
</dbReference>
<keyword evidence="7" id="KW-0732">Signal</keyword>
<accession>A0A1H3XMX6</accession>
<dbReference type="STRING" id="89524.SAMN05444370_102498"/>
<evidence type="ECO:0000259" key="8">
    <source>
        <dbReference type="PROSITE" id="PS51007"/>
    </source>
</evidence>
<sequence>MKYLITAAVAATLIGGAAQAADPAAGEATFEKACRTCHMVVTDGGDTLVKGGKTGPNLYGIVGRVAASGEDFKRYGKSLEALGATGFTWTEAEIAAYLADPRDYLRAKLDDSKARSNMAYKLPSDDDRANVAAYLASVSPGS</sequence>
<dbReference type="InterPro" id="IPR009056">
    <property type="entry name" value="Cyt_c-like_dom"/>
</dbReference>
<evidence type="ECO:0000313" key="10">
    <source>
        <dbReference type="Proteomes" id="UP000198703"/>
    </source>
</evidence>
<dbReference type="OrthoDB" id="9805828at2"/>
<keyword evidence="4" id="KW-0249">Electron transport</keyword>
<dbReference type="AlphaFoldDB" id="A0A1H3XMX6"/>